<dbReference type="Proteomes" id="UP000224527">
    <property type="component" value="Segment"/>
</dbReference>
<feature type="transmembrane region" description="Helical" evidence="1">
    <location>
        <begin position="40"/>
        <end position="60"/>
    </location>
</feature>
<keyword evidence="1" id="KW-0472">Membrane</keyword>
<dbReference type="RefSeq" id="YP_009497891.1">
    <property type="nucleotide sequence ID" value="NC_038017.1"/>
</dbReference>
<name>A0A1W6I189_SPV1</name>
<evidence type="ECO:0000313" key="2">
    <source>
        <dbReference type="EMBL" id="ARM37826.1"/>
    </source>
</evidence>
<keyword evidence="3" id="KW-1185">Reference proteome</keyword>
<protein>
    <submittedName>
        <fullName evidence="2">Structural protein VP3</fullName>
    </submittedName>
</protein>
<dbReference type="GeneID" id="37273762"/>
<organism evidence="2">
    <name type="scientific">Sulfolobus polyhedral virus 1</name>
    <name type="common">SPV1</name>
    <dbReference type="NCBI Taxonomy" id="1982658"/>
    <lineage>
        <taxon>Viruses</taxon>
        <taxon>Viruses incertae sedis</taxon>
        <taxon>Portogloboviridae</taxon>
        <taxon>Alphaportoglobovirus</taxon>
        <taxon>Alphaportoglobovirus beppuense</taxon>
        <taxon>Sulfolobus alphaportoglobovirus 1</taxon>
    </lineage>
</organism>
<keyword evidence="1" id="KW-1133">Transmembrane helix</keyword>
<dbReference type="EMBL" id="KY780159">
    <property type="protein sequence ID" value="ARM37826.1"/>
    <property type="molecule type" value="Genomic_DNA"/>
</dbReference>
<feature type="transmembrane region" description="Helical" evidence="1">
    <location>
        <begin position="7"/>
        <end position="28"/>
    </location>
</feature>
<reference evidence="2" key="1">
    <citation type="journal article" date="2017" name="J. Virol.">
        <title>A novel type of polyhedral viruses infecting hyperthermophilic archaea.</title>
        <authorList>
            <person name="Liu Y."/>
            <person name="Ishino S."/>
            <person name="Ishino Y."/>
            <person name="Pehau-Arnaudet G."/>
            <person name="Krupovic M."/>
            <person name="Prangishvili D."/>
        </authorList>
    </citation>
    <scope>NUCLEOTIDE SEQUENCE [LARGE SCALE GENOMIC DNA]</scope>
    <source>
        <strain evidence="2">S14</strain>
    </source>
</reference>
<evidence type="ECO:0000313" key="3">
    <source>
        <dbReference type="Proteomes" id="UP000224527"/>
    </source>
</evidence>
<evidence type="ECO:0000256" key="1">
    <source>
        <dbReference type="SAM" id="Phobius"/>
    </source>
</evidence>
<organismHost>
    <name type="scientific">Sulfolobus</name>
    <dbReference type="NCBI Taxonomy" id="2284"/>
</organismHost>
<dbReference type="KEGG" id="vg:37273762"/>
<proteinExistence type="predicted"/>
<sequence>MADIKMALLKGVGSALAGYIGSYVKSYIVTPIQSKLPTSAQPYAGVIVGSLVGALLFYFLSDKSDYADALIGGLVGAIADPPIVLPNAPAGQRINLAQGVSAYMGSIPTQTVARPPIVS</sequence>
<accession>A0A1W6I189</accession>
<keyword evidence="1" id="KW-0812">Transmembrane</keyword>